<dbReference type="PANTHER" id="PTHR21716">
    <property type="entry name" value="TRANSMEMBRANE PROTEIN"/>
    <property type="match status" value="1"/>
</dbReference>
<dbReference type="AlphaFoldDB" id="A0A348G2U9"/>
<dbReference type="OrthoDB" id="106838at2"/>
<dbReference type="PANTHER" id="PTHR21716:SF67">
    <property type="entry name" value="TRANSPORT PROTEIN YDIK-RELATED"/>
    <property type="match status" value="1"/>
</dbReference>
<dbReference type="Pfam" id="PF01594">
    <property type="entry name" value="AI-2E_transport"/>
    <property type="match status" value="1"/>
</dbReference>
<keyword evidence="10" id="KW-1185">Reference proteome</keyword>
<dbReference type="KEGG" id="blag:BLTE_25670"/>
<evidence type="ECO:0000313" key="9">
    <source>
        <dbReference type="EMBL" id="BBF93882.1"/>
    </source>
</evidence>
<feature type="transmembrane region" description="Helical" evidence="8">
    <location>
        <begin position="275"/>
        <end position="295"/>
    </location>
</feature>
<feature type="transmembrane region" description="Helical" evidence="8">
    <location>
        <begin position="168"/>
        <end position="189"/>
    </location>
</feature>
<evidence type="ECO:0000256" key="5">
    <source>
        <dbReference type="ARBA" id="ARBA00022692"/>
    </source>
</evidence>
<evidence type="ECO:0000256" key="3">
    <source>
        <dbReference type="ARBA" id="ARBA00022448"/>
    </source>
</evidence>
<reference evidence="9 10" key="1">
    <citation type="submission" date="2018-08" db="EMBL/GenBank/DDBJ databases">
        <title>Complete genome sequencing of Blastochloris tepida GI.</title>
        <authorList>
            <person name="Tsukatani Y."/>
            <person name="Mori H."/>
        </authorList>
    </citation>
    <scope>NUCLEOTIDE SEQUENCE [LARGE SCALE GENOMIC DNA]</scope>
    <source>
        <strain evidence="9 10">GI</strain>
    </source>
</reference>
<feature type="transmembrane region" description="Helical" evidence="8">
    <location>
        <begin position="15"/>
        <end position="33"/>
    </location>
</feature>
<dbReference type="Proteomes" id="UP000266934">
    <property type="component" value="Chromosome"/>
</dbReference>
<gene>
    <name evidence="9" type="ORF">BLTE_25670</name>
</gene>
<protein>
    <submittedName>
        <fullName evidence="9">AI-2E family transporter</fullName>
    </submittedName>
</protein>
<dbReference type="InterPro" id="IPR002549">
    <property type="entry name" value="AI-2E-like"/>
</dbReference>
<comment type="similarity">
    <text evidence="2">Belongs to the autoinducer-2 exporter (AI-2E) (TC 2.A.86) family.</text>
</comment>
<evidence type="ECO:0000256" key="2">
    <source>
        <dbReference type="ARBA" id="ARBA00009773"/>
    </source>
</evidence>
<evidence type="ECO:0000256" key="6">
    <source>
        <dbReference type="ARBA" id="ARBA00022989"/>
    </source>
</evidence>
<proteinExistence type="inferred from homology"/>
<comment type="subcellular location">
    <subcellularLocation>
        <location evidence="1">Cell membrane</location>
        <topology evidence="1">Multi-pass membrane protein</topology>
    </subcellularLocation>
</comment>
<feature type="transmembrane region" description="Helical" evidence="8">
    <location>
        <begin position="68"/>
        <end position="90"/>
    </location>
</feature>
<evidence type="ECO:0000256" key="7">
    <source>
        <dbReference type="ARBA" id="ARBA00023136"/>
    </source>
</evidence>
<feature type="transmembrane region" description="Helical" evidence="8">
    <location>
        <begin position="39"/>
        <end position="56"/>
    </location>
</feature>
<evidence type="ECO:0000256" key="1">
    <source>
        <dbReference type="ARBA" id="ARBA00004651"/>
    </source>
</evidence>
<accession>A0A348G2U9</accession>
<organism evidence="9 10">
    <name type="scientific">Blastochloris tepida</name>
    <dbReference type="NCBI Taxonomy" id="2233851"/>
    <lineage>
        <taxon>Bacteria</taxon>
        <taxon>Pseudomonadati</taxon>
        <taxon>Pseudomonadota</taxon>
        <taxon>Alphaproteobacteria</taxon>
        <taxon>Hyphomicrobiales</taxon>
        <taxon>Blastochloridaceae</taxon>
        <taxon>Blastochloris</taxon>
    </lineage>
</organism>
<keyword evidence="7 8" id="KW-0472">Membrane</keyword>
<keyword evidence="3" id="KW-0813">Transport</keyword>
<feature type="transmembrane region" description="Helical" evidence="8">
    <location>
        <begin position="315"/>
        <end position="348"/>
    </location>
</feature>
<dbReference type="GO" id="GO:0005886">
    <property type="term" value="C:plasma membrane"/>
    <property type="evidence" value="ECO:0007669"/>
    <property type="project" value="UniProtKB-SubCell"/>
</dbReference>
<feature type="transmembrane region" description="Helical" evidence="8">
    <location>
        <begin position="210"/>
        <end position="239"/>
    </location>
</feature>
<name>A0A348G2U9_9HYPH</name>
<keyword evidence="6 8" id="KW-1133">Transmembrane helix</keyword>
<evidence type="ECO:0000256" key="4">
    <source>
        <dbReference type="ARBA" id="ARBA00022475"/>
    </source>
</evidence>
<evidence type="ECO:0000313" key="10">
    <source>
        <dbReference type="Proteomes" id="UP000266934"/>
    </source>
</evidence>
<keyword evidence="4" id="KW-1003">Cell membrane</keyword>
<keyword evidence="5 8" id="KW-0812">Transmembrane</keyword>
<dbReference type="EMBL" id="AP018907">
    <property type="protein sequence ID" value="BBF93882.1"/>
    <property type="molecule type" value="Genomic_DNA"/>
</dbReference>
<sequence>MQDTRADQAHGTRLVIERAIILALLGGLLAGVALILRPFITAILFGGTLAIAAWPLRAFMVRHGVRPGLAASLLLGVALVVIVVPIVVLVPSLSQQVATATGFVHDFTANPPPAPAFLARIPLVGSDLESAWTRIIDGQGDFRTLVAPYAETLRGFMLDAAKALADSVLQLVLSLIVATMFWASGDTIGAAMRDILDRLGGEAATRSLEVAVGAVAGVAYGVVGTAVVQSVVMAVGLAIAGVPGVALLSFLTLLFAISQIGAVLMVFVWGGAAWWLFEGGATGWAVFMVVWGLFVGTVDNFVRPWLISFGVKMPLALVILGVFGGFVSFGFLGLFIGPSLLAVLFTLLDQWRRHGDDRVPAAP</sequence>
<evidence type="ECO:0000256" key="8">
    <source>
        <dbReference type="SAM" id="Phobius"/>
    </source>
</evidence>
<dbReference type="RefSeq" id="WP_126401056.1">
    <property type="nucleotide sequence ID" value="NZ_AP018907.1"/>
</dbReference>